<evidence type="ECO:0000313" key="8">
    <source>
        <dbReference type="EMBL" id="GEB33708.1"/>
    </source>
</evidence>
<gene>
    <name evidence="8" type="primary">licA</name>
    <name evidence="8" type="ORF">BPA01_32880</name>
</gene>
<feature type="active site" description="Tele-phosphohistidine intermediate" evidence="5">
    <location>
        <position position="79"/>
    </location>
</feature>
<dbReference type="AlphaFoldDB" id="A0A4Y3PQP2"/>
<protein>
    <submittedName>
        <fullName evidence="8">Lichenan-specific phosphotransferase enzyme IIA component</fullName>
    </submittedName>
</protein>
<keyword evidence="9" id="KW-1185">Reference proteome</keyword>
<reference evidence="8 9" key="1">
    <citation type="submission" date="2019-06" db="EMBL/GenBank/DDBJ databases">
        <title>Whole genome shotgun sequence of Brevibacillus parabrevis NBRC 12334.</title>
        <authorList>
            <person name="Hosoyama A."/>
            <person name="Uohara A."/>
            <person name="Ohji S."/>
            <person name="Ichikawa N."/>
        </authorList>
    </citation>
    <scope>NUCLEOTIDE SEQUENCE [LARGE SCALE GENOMIC DNA]</scope>
    <source>
        <strain evidence="8 9">NBRC 12334</strain>
    </source>
</reference>
<dbReference type="Proteomes" id="UP000316882">
    <property type="component" value="Unassembled WGS sequence"/>
</dbReference>
<dbReference type="PIRSF" id="PIRSF000699">
    <property type="entry name" value="PTS_IILac_III"/>
    <property type="match status" value="1"/>
</dbReference>
<dbReference type="InterPro" id="IPR003188">
    <property type="entry name" value="PTS_IIA_lac/cel"/>
</dbReference>
<accession>A0A4Y3PQP2</accession>
<dbReference type="PANTHER" id="PTHR34382">
    <property type="entry name" value="PTS SYSTEM N,N'-DIACETYLCHITOBIOSE-SPECIFIC EIIA COMPONENT"/>
    <property type="match status" value="1"/>
</dbReference>
<feature type="binding site" evidence="6">
    <location>
        <position position="82"/>
    </location>
    <ligand>
        <name>Mg(2+)</name>
        <dbReference type="ChEBI" id="CHEBI:18420"/>
        <note>ligand shared between all trimeric partners</note>
    </ligand>
</feature>
<keyword evidence="6" id="KW-0479">Metal-binding</keyword>
<keyword evidence="3 8" id="KW-0808">Transferase</keyword>
<keyword evidence="4" id="KW-0598">Phosphotransferase system</keyword>
<evidence type="ECO:0000256" key="2">
    <source>
        <dbReference type="ARBA" id="ARBA00022597"/>
    </source>
</evidence>
<evidence type="ECO:0000256" key="6">
    <source>
        <dbReference type="PIRSR" id="PIRSR000699-2"/>
    </source>
</evidence>
<proteinExistence type="predicted"/>
<sequence>MEIYLDHTDVIFQLILHGGNARSLAMEAIALAKNKDMAGAQDALKRAGEELSRAHHHQTTFIQKEIAGEKPEISMLLIHAQDHLMNAMTIKDLASEFVELYSHVHAAKEAGV</sequence>
<dbReference type="SUPFAM" id="SSF46973">
    <property type="entry name" value="Enzyme IIa from lactose specific PTS, IIa-lac"/>
    <property type="match status" value="1"/>
</dbReference>
<dbReference type="PANTHER" id="PTHR34382:SF7">
    <property type="entry name" value="PTS SYSTEM N,N'-DIACETYLCHITOBIOSE-SPECIFIC EIIA COMPONENT"/>
    <property type="match status" value="1"/>
</dbReference>
<evidence type="ECO:0000256" key="7">
    <source>
        <dbReference type="PROSITE-ProRule" id="PRU00418"/>
    </source>
</evidence>
<dbReference type="GO" id="GO:0016740">
    <property type="term" value="F:transferase activity"/>
    <property type="evidence" value="ECO:0007669"/>
    <property type="project" value="UniProtKB-KW"/>
</dbReference>
<comment type="caution">
    <text evidence="8">The sequence shown here is derived from an EMBL/GenBank/DDBJ whole genome shotgun (WGS) entry which is preliminary data.</text>
</comment>
<keyword evidence="1" id="KW-0813">Transport</keyword>
<dbReference type="GO" id="GO:0009401">
    <property type="term" value="P:phosphoenolpyruvate-dependent sugar phosphotransferase system"/>
    <property type="evidence" value="ECO:0007669"/>
    <property type="project" value="UniProtKB-KW"/>
</dbReference>
<evidence type="ECO:0000313" key="9">
    <source>
        <dbReference type="Proteomes" id="UP000316882"/>
    </source>
</evidence>
<organism evidence="8 9">
    <name type="scientific">Brevibacillus parabrevis</name>
    <dbReference type="NCBI Taxonomy" id="54914"/>
    <lineage>
        <taxon>Bacteria</taxon>
        <taxon>Bacillati</taxon>
        <taxon>Bacillota</taxon>
        <taxon>Bacilli</taxon>
        <taxon>Bacillales</taxon>
        <taxon>Paenibacillaceae</taxon>
        <taxon>Brevibacillus</taxon>
    </lineage>
</organism>
<dbReference type="CDD" id="cd00215">
    <property type="entry name" value="PTS_IIA_lac"/>
    <property type="match status" value="1"/>
</dbReference>
<dbReference type="STRING" id="54914.AV540_14325"/>
<keyword evidence="2" id="KW-0762">Sugar transport</keyword>
<dbReference type="PROSITE" id="PS51095">
    <property type="entry name" value="PTS_EIIA_TYPE_3"/>
    <property type="match status" value="1"/>
</dbReference>
<comment type="cofactor">
    <cofactor evidence="6">
        <name>Mg(2+)</name>
        <dbReference type="ChEBI" id="CHEBI:18420"/>
    </cofactor>
    <text evidence="6">Binds 1 Mg(2+) ion per trimer.</text>
</comment>
<name>A0A4Y3PQP2_BREPA</name>
<evidence type="ECO:0000256" key="4">
    <source>
        <dbReference type="ARBA" id="ARBA00022683"/>
    </source>
</evidence>
<dbReference type="EMBL" id="BJMH01000015">
    <property type="protein sequence ID" value="GEB33708.1"/>
    <property type="molecule type" value="Genomic_DNA"/>
</dbReference>
<dbReference type="GO" id="GO:0046872">
    <property type="term" value="F:metal ion binding"/>
    <property type="evidence" value="ECO:0007669"/>
    <property type="project" value="UniProtKB-KW"/>
</dbReference>
<evidence type="ECO:0000256" key="3">
    <source>
        <dbReference type="ARBA" id="ARBA00022679"/>
    </source>
</evidence>
<keyword evidence="6" id="KW-0460">Magnesium</keyword>
<evidence type="ECO:0000256" key="1">
    <source>
        <dbReference type="ARBA" id="ARBA00022448"/>
    </source>
</evidence>
<dbReference type="Gene3D" id="1.20.58.80">
    <property type="entry name" value="Phosphotransferase system, lactose/cellobiose-type IIA subunit"/>
    <property type="match status" value="1"/>
</dbReference>
<dbReference type="InterPro" id="IPR036542">
    <property type="entry name" value="PTS_IIA_lac/cel_sf"/>
</dbReference>
<evidence type="ECO:0000256" key="5">
    <source>
        <dbReference type="PIRSR" id="PIRSR000699-1"/>
    </source>
</evidence>
<feature type="modified residue" description="Phosphohistidine; by HPr" evidence="7">
    <location>
        <position position="79"/>
    </location>
</feature>
<dbReference type="Pfam" id="PF02255">
    <property type="entry name" value="PTS_IIA"/>
    <property type="match status" value="1"/>
</dbReference>